<evidence type="ECO:0000313" key="14">
    <source>
        <dbReference type="Proteomes" id="UP000249700"/>
    </source>
</evidence>
<keyword evidence="2" id="KW-0444">Lipid biosynthesis</keyword>
<reference evidence="13 14" key="1">
    <citation type="submission" date="2018-06" db="EMBL/GenBank/DDBJ databases">
        <title>Comparative analysis of microorganisms from saline springs in Andes Mountain Range, Colombia.</title>
        <authorList>
            <person name="Rubin E."/>
        </authorList>
    </citation>
    <scope>NUCLEOTIDE SEQUENCE [LARGE SCALE GENOMIC DNA]</scope>
    <source>
        <strain evidence="13 14">USBA-857</strain>
    </source>
</reference>
<evidence type="ECO:0000256" key="5">
    <source>
        <dbReference type="ARBA" id="ARBA00022741"/>
    </source>
</evidence>
<evidence type="ECO:0000259" key="12">
    <source>
        <dbReference type="PROSITE" id="PS50146"/>
    </source>
</evidence>
<dbReference type="SUPFAM" id="SSF111331">
    <property type="entry name" value="NAD kinase/diacylglycerol kinase-like"/>
    <property type="match status" value="1"/>
</dbReference>
<dbReference type="GO" id="GO:0005524">
    <property type="term" value="F:ATP binding"/>
    <property type="evidence" value="ECO:0007669"/>
    <property type="project" value="UniProtKB-KW"/>
</dbReference>
<feature type="domain" description="DAGKc" evidence="12">
    <location>
        <begin position="3"/>
        <end position="134"/>
    </location>
</feature>
<dbReference type="InterPro" id="IPR045540">
    <property type="entry name" value="YegS/DAGK_C"/>
</dbReference>
<keyword evidence="11" id="KW-1208">Phospholipid metabolism</keyword>
<dbReference type="Gene3D" id="3.40.50.10330">
    <property type="entry name" value="Probable inorganic polyphosphate/atp-NAD kinase, domain 1"/>
    <property type="match status" value="1"/>
</dbReference>
<evidence type="ECO:0000256" key="4">
    <source>
        <dbReference type="ARBA" id="ARBA00022723"/>
    </source>
</evidence>
<evidence type="ECO:0000256" key="2">
    <source>
        <dbReference type="ARBA" id="ARBA00022516"/>
    </source>
</evidence>
<dbReference type="AlphaFoldDB" id="A0A328XQB6"/>
<evidence type="ECO:0000256" key="9">
    <source>
        <dbReference type="ARBA" id="ARBA00023098"/>
    </source>
</evidence>
<evidence type="ECO:0000256" key="10">
    <source>
        <dbReference type="ARBA" id="ARBA00023209"/>
    </source>
</evidence>
<keyword evidence="3" id="KW-0808">Transferase</keyword>
<evidence type="ECO:0000256" key="3">
    <source>
        <dbReference type="ARBA" id="ARBA00022679"/>
    </source>
</evidence>
<organism evidence="13 14">
    <name type="scientific">Onishia taeanensis</name>
    <dbReference type="NCBI Taxonomy" id="284577"/>
    <lineage>
        <taxon>Bacteria</taxon>
        <taxon>Pseudomonadati</taxon>
        <taxon>Pseudomonadota</taxon>
        <taxon>Gammaproteobacteria</taxon>
        <taxon>Oceanospirillales</taxon>
        <taxon>Halomonadaceae</taxon>
        <taxon>Onishia</taxon>
    </lineage>
</organism>
<dbReference type="SMART" id="SM00046">
    <property type="entry name" value="DAGKc"/>
    <property type="match status" value="1"/>
</dbReference>
<dbReference type="GO" id="GO:0005886">
    <property type="term" value="C:plasma membrane"/>
    <property type="evidence" value="ECO:0007669"/>
    <property type="project" value="TreeGrafter"/>
</dbReference>
<keyword evidence="7" id="KW-0067">ATP-binding</keyword>
<evidence type="ECO:0000256" key="8">
    <source>
        <dbReference type="ARBA" id="ARBA00022842"/>
    </source>
</evidence>
<dbReference type="NCBIfam" id="TIGR00147">
    <property type="entry name" value="YegS/Rv2252/BmrU family lipid kinase"/>
    <property type="match status" value="1"/>
</dbReference>
<keyword evidence="4" id="KW-0479">Metal-binding</keyword>
<dbReference type="GO" id="GO:0008654">
    <property type="term" value="P:phospholipid biosynthetic process"/>
    <property type="evidence" value="ECO:0007669"/>
    <property type="project" value="UniProtKB-KW"/>
</dbReference>
<comment type="caution">
    <text evidence="13">The sequence shown here is derived from an EMBL/GenBank/DDBJ whole genome shotgun (WGS) entry which is preliminary data.</text>
</comment>
<dbReference type="PANTHER" id="PTHR12358">
    <property type="entry name" value="SPHINGOSINE KINASE"/>
    <property type="match status" value="1"/>
</dbReference>
<evidence type="ECO:0000313" key="13">
    <source>
        <dbReference type="EMBL" id="RAR62099.1"/>
    </source>
</evidence>
<keyword evidence="10" id="KW-0594">Phospholipid biosynthesis</keyword>
<dbReference type="Pfam" id="PF00781">
    <property type="entry name" value="DAGK_cat"/>
    <property type="match status" value="1"/>
</dbReference>
<dbReference type="Gene3D" id="2.60.200.40">
    <property type="match status" value="1"/>
</dbReference>
<dbReference type="InterPro" id="IPR001206">
    <property type="entry name" value="Diacylglycerol_kinase_cat_dom"/>
</dbReference>
<accession>A0A328XQB6</accession>
<evidence type="ECO:0000256" key="11">
    <source>
        <dbReference type="ARBA" id="ARBA00023264"/>
    </source>
</evidence>
<proteinExistence type="predicted"/>
<dbReference type="GO" id="GO:0016301">
    <property type="term" value="F:kinase activity"/>
    <property type="evidence" value="ECO:0007669"/>
    <property type="project" value="UniProtKB-KW"/>
</dbReference>
<dbReference type="InterPro" id="IPR050187">
    <property type="entry name" value="Lipid_Phosphate_FormReg"/>
</dbReference>
<dbReference type="PANTHER" id="PTHR12358:SF106">
    <property type="entry name" value="LIPID KINASE YEGS"/>
    <property type="match status" value="1"/>
</dbReference>
<dbReference type="OrthoDB" id="142078at2"/>
<dbReference type="Pfam" id="PF19279">
    <property type="entry name" value="YegS_C"/>
    <property type="match status" value="1"/>
</dbReference>
<keyword evidence="8" id="KW-0460">Magnesium</keyword>
<keyword evidence="6 13" id="KW-0418">Kinase</keyword>
<keyword evidence="5" id="KW-0547">Nucleotide-binding</keyword>
<dbReference type="GO" id="GO:0046872">
    <property type="term" value="F:metal ion binding"/>
    <property type="evidence" value="ECO:0007669"/>
    <property type="project" value="UniProtKB-KW"/>
</dbReference>
<dbReference type="EMBL" id="QLSX01000004">
    <property type="protein sequence ID" value="RAR62099.1"/>
    <property type="molecule type" value="Genomic_DNA"/>
</dbReference>
<dbReference type="InterPro" id="IPR016064">
    <property type="entry name" value="NAD/diacylglycerol_kinase_sf"/>
</dbReference>
<dbReference type="InterPro" id="IPR005218">
    <property type="entry name" value="Diacylglycerol/lipid_kinase"/>
</dbReference>
<gene>
    <name evidence="13" type="ORF">BCL93_10475</name>
</gene>
<dbReference type="RefSeq" id="WP_112054533.1">
    <property type="nucleotide sequence ID" value="NZ_QLSX01000004.1"/>
</dbReference>
<comment type="cofactor">
    <cofactor evidence="1">
        <name>Mg(2+)</name>
        <dbReference type="ChEBI" id="CHEBI:18420"/>
    </cofactor>
</comment>
<evidence type="ECO:0000256" key="6">
    <source>
        <dbReference type="ARBA" id="ARBA00022777"/>
    </source>
</evidence>
<name>A0A328XQB6_9GAMM</name>
<evidence type="ECO:0000256" key="1">
    <source>
        <dbReference type="ARBA" id="ARBA00001946"/>
    </source>
</evidence>
<keyword evidence="9" id="KW-0443">Lipid metabolism</keyword>
<dbReference type="InterPro" id="IPR017438">
    <property type="entry name" value="ATP-NAD_kinase_N"/>
</dbReference>
<dbReference type="NCBIfam" id="NF009602">
    <property type="entry name" value="PRK13054.1"/>
    <property type="match status" value="1"/>
</dbReference>
<protein>
    <submittedName>
        <fullName evidence="13">Lipid kinase YegS</fullName>
    </submittedName>
</protein>
<dbReference type="Proteomes" id="UP000249700">
    <property type="component" value="Unassembled WGS sequence"/>
</dbReference>
<sequence length="309" mass="32801">MNANRLILRLLINGKSAQSPALREAVEAVREQGVRLEVQVTWEAGDAAMLAERAGEDGVSRLIVAGGDGTVNEAVNGLMRLSRDARPALGMLPMGTANDLATGLGIPEELKAALGLALTASPRAVDVLRVGDQYFLNMLSAGFGAEITASTPKTLKRLLGGGAYSLMGALKAWRFHACPARLEWPGGEGNRELFLLAIGNGAQAGGGQQLSPMARLDDGLLEVLAVRQSSSLSGMRQMLAELKRLPANGEYVEYWQTDQIRVTADTPLPLTLDGEPHRLDHLDVELAPGAIDLLAPHDCRLLEHAAPAP</sequence>
<dbReference type="PROSITE" id="PS50146">
    <property type="entry name" value="DAGK"/>
    <property type="match status" value="1"/>
</dbReference>
<evidence type="ECO:0000256" key="7">
    <source>
        <dbReference type="ARBA" id="ARBA00022840"/>
    </source>
</evidence>